<dbReference type="Proteomes" id="UP000245765">
    <property type="component" value="Unassembled WGS sequence"/>
</dbReference>
<feature type="region of interest" description="Disordered" evidence="6">
    <location>
        <begin position="1"/>
        <end position="42"/>
    </location>
</feature>
<keyword evidence="4 7" id="KW-1133">Transmembrane helix</keyword>
<dbReference type="PROSITE" id="PS50850">
    <property type="entry name" value="MFS"/>
    <property type="match status" value="1"/>
</dbReference>
<evidence type="ECO:0000313" key="10">
    <source>
        <dbReference type="Proteomes" id="UP000245765"/>
    </source>
</evidence>
<feature type="transmembrane region" description="Helical" evidence="7">
    <location>
        <begin position="397"/>
        <end position="420"/>
    </location>
</feature>
<proteinExistence type="predicted"/>
<feature type="transmembrane region" description="Helical" evidence="7">
    <location>
        <begin position="89"/>
        <end position="108"/>
    </location>
</feature>
<dbReference type="GO" id="GO:0005886">
    <property type="term" value="C:plasma membrane"/>
    <property type="evidence" value="ECO:0007669"/>
    <property type="project" value="UniProtKB-SubCell"/>
</dbReference>
<organism evidence="9 10">
    <name type="scientific">Falsiroseomonas bella</name>
    <dbReference type="NCBI Taxonomy" id="2184016"/>
    <lineage>
        <taxon>Bacteria</taxon>
        <taxon>Pseudomonadati</taxon>
        <taxon>Pseudomonadota</taxon>
        <taxon>Alphaproteobacteria</taxon>
        <taxon>Acetobacterales</taxon>
        <taxon>Roseomonadaceae</taxon>
        <taxon>Falsiroseomonas</taxon>
    </lineage>
</organism>
<evidence type="ECO:0000256" key="1">
    <source>
        <dbReference type="ARBA" id="ARBA00004651"/>
    </source>
</evidence>
<dbReference type="InterPro" id="IPR020846">
    <property type="entry name" value="MFS_dom"/>
</dbReference>
<reference evidence="10" key="1">
    <citation type="submission" date="2018-05" db="EMBL/GenBank/DDBJ databases">
        <authorList>
            <person name="Du Z."/>
            <person name="Wang X."/>
        </authorList>
    </citation>
    <scope>NUCLEOTIDE SEQUENCE [LARGE SCALE GENOMIC DNA]</scope>
    <source>
        <strain evidence="10">CQN31</strain>
    </source>
</reference>
<name>A0A317FEZ2_9PROT</name>
<feature type="transmembrane region" description="Helical" evidence="7">
    <location>
        <begin position="244"/>
        <end position="265"/>
    </location>
</feature>
<sequence>MTRWPPPSISALPSAGRACSSPIPGGWAAPRDATADSRRPGGISGRMDRRIWLLAGAQFASATGAYAFTGMLAPLAADLGVSLATAGQLAAAYAVTYALAGAPAAALTARVDRRLLLVIGLVLVGLLNLATAFAPDFTSALLLRVAAGAAVTLVLPGVAASMIAPPQQRAKAMALVLSGLTVAFSFGIPLGTAIGGWFGWRACFVFGGVIALVAAVAVQFGLPPLPSTDRGGAGSVRRVMRQEILLVLGTSLLSFAGLFCIAAYLGPIVTATTGISGAGIGAIQAFVGIGSIAGIVIGGRAAATGGPVVPTALMLLLAAALLGYSALLGFEPAFWHAIPLATCVFAGSTALFALAPINQTRLIGLAPEDRAVALALSGAVALGGQGVGAAYGGAVIAAAGLAWTGVAGAMLAAVGAVLAWRAFSRG</sequence>
<feature type="transmembrane region" description="Helical" evidence="7">
    <location>
        <begin position="51"/>
        <end position="77"/>
    </location>
</feature>
<dbReference type="PANTHER" id="PTHR43124">
    <property type="entry name" value="PURINE EFFLUX PUMP PBUE"/>
    <property type="match status" value="1"/>
</dbReference>
<feature type="transmembrane region" description="Helical" evidence="7">
    <location>
        <begin position="175"/>
        <end position="198"/>
    </location>
</feature>
<dbReference type="EMBL" id="QGNA01000002">
    <property type="protein sequence ID" value="PWS37651.1"/>
    <property type="molecule type" value="Genomic_DNA"/>
</dbReference>
<feature type="transmembrane region" description="Helical" evidence="7">
    <location>
        <begin position="371"/>
        <end position="391"/>
    </location>
</feature>
<evidence type="ECO:0000256" key="5">
    <source>
        <dbReference type="ARBA" id="ARBA00023136"/>
    </source>
</evidence>
<dbReference type="Pfam" id="PF07690">
    <property type="entry name" value="MFS_1"/>
    <property type="match status" value="1"/>
</dbReference>
<gene>
    <name evidence="9" type="ORF">DFH01_12605</name>
</gene>
<dbReference type="CDD" id="cd17324">
    <property type="entry name" value="MFS_NepI_like"/>
    <property type="match status" value="1"/>
</dbReference>
<dbReference type="SUPFAM" id="SSF103473">
    <property type="entry name" value="MFS general substrate transporter"/>
    <property type="match status" value="1"/>
</dbReference>
<keyword evidence="3 7" id="KW-0812">Transmembrane</keyword>
<dbReference type="InterPro" id="IPR036259">
    <property type="entry name" value="MFS_trans_sf"/>
</dbReference>
<keyword evidence="2" id="KW-1003">Cell membrane</keyword>
<feature type="transmembrane region" description="Helical" evidence="7">
    <location>
        <begin position="333"/>
        <end position="355"/>
    </location>
</feature>
<protein>
    <recommendedName>
        <fullName evidence="8">Major facilitator superfamily (MFS) profile domain-containing protein</fullName>
    </recommendedName>
</protein>
<feature type="domain" description="Major facilitator superfamily (MFS) profile" evidence="8">
    <location>
        <begin position="50"/>
        <end position="426"/>
    </location>
</feature>
<evidence type="ECO:0000256" key="3">
    <source>
        <dbReference type="ARBA" id="ARBA00022692"/>
    </source>
</evidence>
<feature type="transmembrane region" description="Helical" evidence="7">
    <location>
        <begin position="115"/>
        <end position="135"/>
    </location>
</feature>
<feature type="transmembrane region" description="Helical" evidence="7">
    <location>
        <begin position="141"/>
        <end position="163"/>
    </location>
</feature>
<feature type="transmembrane region" description="Helical" evidence="7">
    <location>
        <begin position="308"/>
        <end position="327"/>
    </location>
</feature>
<evidence type="ECO:0000256" key="2">
    <source>
        <dbReference type="ARBA" id="ARBA00022475"/>
    </source>
</evidence>
<comment type="caution">
    <text evidence="9">The sequence shown here is derived from an EMBL/GenBank/DDBJ whole genome shotgun (WGS) entry which is preliminary data.</text>
</comment>
<evidence type="ECO:0000313" key="9">
    <source>
        <dbReference type="EMBL" id="PWS37651.1"/>
    </source>
</evidence>
<keyword evidence="10" id="KW-1185">Reference proteome</keyword>
<dbReference type="Gene3D" id="1.20.1250.20">
    <property type="entry name" value="MFS general substrate transporter like domains"/>
    <property type="match status" value="1"/>
</dbReference>
<dbReference type="PANTHER" id="PTHR43124:SF10">
    <property type="entry name" value="PURINE EFFLUX PUMP PBUE"/>
    <property type="match status" value="1"/>
</dbReference>
<comment type="subcellular location">
    <subcellularLocation>
        <location evidence="1">Cell membrane</location>
        <topology evidence="1">Multi-pass membrane protein</topology>
    </subcellularLocation>
</comment>
<evidence type="ECO:0000256" key="4">
    <source>
        <dbReference type="ARBA" id="ARBA00022989"/>
    </source>
</evidence>
<feature type="transmembrane region" description="Helical" evidence="7">
    <location>
        <begin position="204"/>
        <end position="223"/>
    </location>
</feature>
<dbReference type="GO" id="GO:0022857">
    <property type="term" value="F:transmembrane transporter activity"/>
    <property type="evidence" value="ECO:0007669"/>
    <property type="project" value="InterPro"/>
</dbReference>
<accession>A0A317FEZ2</accession>
<evidence type="ECO:0000256" key="7">
    <source>
        <dbReference type="SAM" id="Phobius"/>
    </source>
</evidence>
<evidence type="ECO:0000256" key="6">
    <source>
        <dbReference type="SAM" id="MobiDB-lite"/>
    </source>
</evidence>
<dbReference type="AlphaFoldDB" id="A0A317FEZ2"/>
<feature type="transmembrane region" description="Helical" evidence="7">
    <location>
        <begin position="277"/>
        <end position="296"/>
    </location>
</feature>
<dbReference type="InterPro" id="IPR050189">
    <property type="entry name" value="MFS_Efflux_Transporters"/>
</dbReference>
<evidence type="ECO:0000259" key="8">
    <source>
        <dbReference type="PROSITE" id="PS50850"/>
    </source>
</evidence>
<keyword evidence="5 7" id="KW-0472">Membrane</keyword>
<dbReference type="InterPro" id="IPR011701">
    <property type="entry name" value="MFS"/>
</dbReference>